<feature type="non-terminal residue" evidence="10">
    <location>
        <position position="1"/>
    </location>
</feature>
<proteinExistence type="predicted"/>
<reference evidence="10" key="1">
    <citation type="journal article" date="2023" name="Mol. Biol. Evol.">
        <title>Third-Generation Sequencing Reveals the Adaptive Role of the Epigenome in Three Deep-Sea Polychaetes.</title>
        <authorList>
            <person name="Perez M."/>
            <person name="Aroh O."/>
            <person name="Sun Y."/>
            <person name="Lan Y."/>
            <person name="Juniper S.K."/>
            <person name="Young C.R."/>
            <person name="Angers B."/>
            <person name="Qian P.Y."/>
        </authorList>
    </citation>
    <scope>NUCLEOTIDE SEQUENCE</scope>
    <source>
        <strain evidence="10">P08H-3</strain>
    </source>
</reference>
<keyword evidence="2 8" id="KW-0812">Transmembrane</keyword>
<dbReference type="InterPro" id="IPR050173">
    <property type="entry name" value="ABC_transporter_C-like"/>
</dbReference>
<accession>A0AAD9ITG3</accession>
<keyword evidence="4" id="KW-0547">Nucleotide-binding</keyword>
<dbReference type="InterPro" id="IPR003439">
    <property type="entry name" value="ABC_transporter-like_ATP-bd"/>
</dbReference>
<feature type="transmembrane region" description="Helical" evidence="8">
    <location>
        <begin position="25"/>
        <end position="48"/>
    </location>
</feature>
<evidence type="ECO:0000256" key="8">
    <source>
        <dbReference type="SAM" id="Phobius"/>
    </source>
</evidence>
<evidence type="ECO:0000256" key="7">
    <source>
        <dbReference type="ARBA" id="ARBA00023136"/>
    </source>
</evidence>
<comment type="caution">
    <text evidence="10">The sequence shown here is derived from an EMBL/GenBank/DDBJ whole genome shotgun (WGS) entry which is preliminary data.</text>
</comment>
<feature type="transmembrane region" description="Helical" evidence="8">
    <location>
        <begin position="69"/>
        <end position="92"/>
    </location>
</feature>
<keyword evidence="6 8" id="KW-1133">Transmembrane helix</keyword>
<evidence type="ECO:0000256" key="6">
    <source>
        <dbReference type="ARBA" id="ARBA00022989"/>
    </source>
</evidence>
<evidence type="ECO:0000256" key="5">
    <source>
        <dbReference type="ARBA" id="ARBA00022840"/>
    </source>
</evidence>
<dbReference type="PANTHER" id="PTHR24223:SF443">
    <property type="entry name" value="MULTIDRUG-RESISTANCE LIKE PROTEIN 1, ISOFORM I"/>
    <property type="match status" value="1"/>
</dbReference>
<dbReference type="Pfam" id="PF00005">
    <property type="entry name" value="ABC_tran"/>
    <property type="match status" value="1"/>
</dbReference>
<dbReference type="GO" id="GO:0016020">
    <property type="term" value="C:membrane"/>
    <property type="evidence" value="ECO:0007669"/>
    <property type="project" value="InterPro"/>
</dbReference>
<comment type="subcellular location">
    <subcellularLocation>
        <location evidence="1">Endomembrane system</location>
        <topology evidence="1">Multi-pass membrane protein</topology>
    </subcellularLocation>
</comment>
<evidence type="ECO:0000259" key="9">
    <source>
        <dbReference type="Pfam" id="PF00005"/>
    </source>
</evidence>
<sequence>LSNSARKATTVGEMVNLMSVDTEKIVQAFIGMHFLWSAPLVLCVAVYFQILTLRTEELSLLRRASLLSAATYSMWYLSPFLVTLLDFITYTLTSDSAVLDPQTAFTMILLIQAQNFQLTIVPQAVMWVIQVGIAISLTIESGILVGIVGHVGSGKSSLIAALLGEMEKLTGNVIINGSIAYVPQQAWIQNLTLRENVLFARSL</sequence>
<name>A0AAD9ITG3_9ANNE</name>
<dbReference type="GO" id="GO:0042626">
    <property type="term" value="F:ATPase-coupled transmembrane transporter activity"/>
    <property type="evidence" value="ECO:0007669"/>
    <property type="project" value="TreeGrafter"/>
</dbReference>
<dbReference type="InterPro" id="IPR027417">
    <property type="entry name" value="P-loop_NTPase"/>
</dbReference>
<gene>
    <name evidence="10" type="ORF">LSH36_1431g00011</name>
</gene>
<dbReference type="Gene3D" id="3.40.50.300">
    <property type="entry name" value="P-loop containing nucleotide triphosphate hydrolases"/>
    <property type="match status" value="1"/>
</dbReference>
<evidence type="ECO:0000256" key="3">
    <source>
        <dbReference type="ARBA" id="ARBA00022737"/>
    </source>
</evidence>
<evidence type="ECO:0000256" key="2">
    <source>
        <dbReference type="ARBA" id="ARBA00022692"/>
    </source>
</evidence>
<feature type="transmembrane region" description="Helical" evidence="8">
    <location>
        <begin position="124"/>
        <end position="148"/>
    </location>
</feature>
<dbReference type="GO" id="GO:0005524">
    <property type="term" value="F:ATP binding"/>
    <property type="evidence" value="ECO:0007669"/>
    <property type="project" value="UniProtKB-KW"/>
</dbReference>
<dbReference type="AlphaFoldDB" id="A0AAD9ITG3"/>
<evidence type="ECO:0000256" key="1">
    <source>
        <dbReference type="ARBA" id="ARBA00004127"/>
    </source>
</evidence>
<keyword evidence="11" id="KW-1185">Reference proteome</keyword>
<dbReference type="EMBL" id="JAODUP010001430">
    <property type="protein sequence ID" value="KAK2140222.1"/>
    <property type="molecule type" value="Genomic_DNA"/>
</dbReference>
<dbReference type="GO" id="GO:0012505">
    <property type="term" value="C:endomembrane system"/>
    <property type="evidence" value="ECO:0007669"/>
    <property type="project" value="UniProtKB-SubCell"/>
</dbReference>
<dbReference type="InterPro" id="IPR036640">
    <property type="entry name" value="ABC1_TM_sf"/>
</dbReference>
<keyword evidence="7 8" id="KW-0472">Membrane</keyword>
<evidence type="ECO:0000313" key="11">
    <source>
        <dbReference type="Proteomes" id="UP001208570"/>
    </source>
</evidence>
<dbReference type="Gene3D" id="1.20.1560.10">
    <property type="entry name" value="ABC transporter type 1, transmembrane domain"/>
    <property type="match status" value="1"/>
</dbReference>
<evidence type="ECO:0000256" key="4">
    <source>
        <dbReference type="ARBA" id="ARBA00022741"/>
    </source>
</evidence>
<dbReference type="Proteomes" id="UP001208570">
    <property type="component" value="Unassembled WGS sequence"/>
</dbReference>
<dbReference type="SUPFAM" id="SSF52540">
    <property type="entry name" value="P-loop containing nucleoside triphosphate hydrolases"/>
    <property type="match status" value="1"/>
</dbReference>
<evidence type="ECO:0000313" key="10">
    <source>
        <dbReference type="EMBL" id="KAK2140222.1"/>
    </source>
</evidence>
<dbReference type="PANTHER" id="PTHR24223">
    <property type="entry name" value="ATP-BINDING CASSETTE SUB-FAMILY C"/>
    <property type="match status" value="1"/>
</dbReference>
<dbReference type="GO" id="GO:0016887">
    <property type="term" value="F:ATP hydrolysis activity"/>
    <property type="evidence" value="ECO:0007669"/>
    <property type="project" value="InterPro"/>
</dbReference>
<feature type="domain" description="ABC transporter" evidence="9">
    <location>
        <begin position="135"/>
        <end position="185"/>
    </location>
</feature>
<keyword evidence="3" id="KW-0677">Repeat</keyword>
<organism evidence="10 11">
    <name type="scientific">Paralvinella palmiformis</name>
    <dbReference type="NCBI Taxonomy" id="53620"/>
    <lineage>
        <taxon>Eukaryota</taxon>
        <taxon>Metazoa</taxon>
        <taxon>Spiralia</taxon>
        <taxon>Lophotrochozoa</taxon>
        <taxon>Annelida</taxon>
        <taxon>Polychaeta</taxon>
        <taxon>Sedentaria</taxon>
        <taxon>Canalipalpata</taxon>
        <taxon>Terebellida</taxon>
        <taxon>Terebelliformia</taxon>
        <taxon>Alvinellidae</taxon>
        <taxon>Paralvinella</taxon>
    </lineage>
</organism>
<keyword evidence="5" id="KW-0067">ATP-binding</keyword>
<protein>
    <recommendedName>
        <fullName evidence="9">ABC transporter domain-containing protein</fullName>
    </recommendedName>
</protein>